<dbReference type="InterPro" id="IPR007110">
    <property type="entry name" value="Ig-like_dom"/>
</dbReference>
<protein>
    <recommendedName>
        <fullName evidence="2">Ig-like domain-containing protein</fullName>
    </recommendedName>
</protein>
<feature type="domain" description="Ig-like" evidence="2">
    <location>
        <begin position="80"/>
        <end position="163"/>
    </location>
</feature>
<dbReference type="InterPro" id="IPR036179">
    <property type="entry name" value="Ig-like_dom_sf"/>
</dbReference>
<accession>A0ABQ9DAG1</accession>
<sequence>MAGDTTMAGNVVLLLWVYTGSLFLPISFLKLLPVPVLEVSLEVTEGSSLNLRCLSCPSTLKTQGCFQHLFYHDGVVVGIPQVHLLPCNATITPGSPSLQVWEGYNPMTLRCLVQVGSAPVTFTWLWPGQEVAWGPVLALRDVKPGHSGTYQCMAINHVFQVLSPELVLVVTLW</sequence>
<evidence type="ECO:0000256" key="1">
    <source>
        <dbReference type="SAM" id="Phobius"/>
    </source>
</evidence>
<dbReference type="InterPro" id="IPR003599">
    <property type="entry name" value="Ig_sub"/>
</dbReference>
<dbReference type="Proteomes" id="UP001145742">
    <property type="component" value="Unassembled WGS sequence"/>
</dbReference>
<dbReference type="Gene3D" id="2.60.40.10">
    <property type="entry name" value="Immunoglobulins"/>
    <property type="match status" value="1"/>
</dbReference>
<dbReference type="SUPFAM" id="SSF48726">
    <property type="entry name" value="Immunoglobulin"/>
    <property type="match status" value="1"/>
</dbReference>
<proteinExistence type="predicted"/>
<name>A0ABQ9DAG1_9PASS</name>
<comment type="caution">
    <text evidence="3">The sequence shown here is derived from an EMBL/GenBank/DDBJ whole genome shotgun (WGS) entry which is preliminary data.</text>
</comment>
<evidence type="ECO:0000313" key="4">
    <source>
        <dbReference type="Proteomes" id="UP001145742"/>
    </source>
</evidence>
<dbReference type="SMART" id="SM00409">
    <property type="entry name" value="IG"/>
    <property type="match status" value="1"/>
</dbReference>
<keyword evidence="4" id="KW-1185">Reference proteome</keyword>
<feature type="transmembrane region" description="Helical" evidence="1">
    <location>
        <begin position="12"/>
        <end position="32"/>
    </location>
</feature>
<gene>
    <name evidence="3" type="ORF">WISP_70238</name>
</gene>
<keyword evidence="1" id="KW-1133">Transmembrane helix</keyword>
<dbReference type="EMBL" id="WHWB01033830">
    <property type="protein sequence ID" value="KAJ7416522.1"/>
    <property type="molecule type" value="Genomic_DNA"/>
</dbReference>
<reference evidence="3" key="1">
    <citation type="submission" date="2019-10" db="EMBL/GenBank/DDBJ databases">
        <authorList>
            <person name="Soares A.E.R."/>
            <person name="Aleixo A."/>
            <person name="Schneider P."/>
            <person name="Miyaki C.Y."/>
            <person name="Schneider M.P."/>
            <person name="Mello C."/>
            <person name="Vasconcelos A.T.R."/>
        </authorList>
    </citation>
    <scope>NUCLEOTIDE SEQUENCE</scope>
    <source>
        <tissue evidence="3">Muscle</tissue>
    </source>
</reference>
<evidence type="ECO:0000313" key="3">
    <source>
        <dbReference type="EMBL" id="KAJ7416522.1"/>
    </source>
</evidence>
<dbReference type="InterPro" id="IPR013783">
    <property type="entry name" value="Ig-like_fold"/>
</dbReference>
<keyword evidence="1" id="KW-0472">Membrane</keyword>
<keyword evidence="1" id="KW-0812">Transmembrane</keyword>
<organism evidence="3 4">
    <name type="scientific">Willisornis vidua</name>
    <name type="common">Xingu scale-backed antbird</name>
    <dbReference type="NCBI Taxonomy" id="1566151"/>
    <lineage>
        <taxon>Eukaryota</taxon>
        <taxon>Metazoa</taxon>
        <taxon>Chordata</taxon>
        <taxon>Craniata</taxon>
        <taxon>Vertebrata</taxon>
        <taxon>Euteleostomi</taxon>
        <taxon>Archelosauria</taxon>
        <taxon>Archosauria</taxon>
        <taxon>Dinosauria</taxon>
        <taxon>Saurischia</taxon>
        <taxon>Theropoda</taxon>
        <taxon>Coelurosauria</taxon>
        <taxon>Aves</taxon>
        <taxon>Neognathae</taxon>
        <taxon>Neoaves</taxon>
        <taxon>Telluraves</taxon>
        <taxon>Australaves</taxon>
        <taxon>Passeriformes</taxon>
        <taxon>Thamnophilidae</taxon>
        <taxon>Willisornis</taxon>
    </lineage>
</organism>
<dbReference type="PROSITE" id="PS50835">
    <property type="entry name" value="IG_LIKE"/>
    <property type="match status" value="1"/>
</dbReference>
<dbReference type="CDD" id="cd00096">
    <property type="entry name" value="Ig"/>
    <property type="match status" value="1"/>
</dbReference>
<dbReference type="Pfam" id="PF13927">
    <property type="entry name" value="Ig_3"/>
    <property type="match status" value="1"/>
</dbReference>
<evidence type="ECO:0000259" key="2">
    <source>
        <dbReference type="PROSITE" id="PS50835"/>
    </source>
</evidence>